<dbReference type="Pfam" id="PF13087">
    <property type="entry name" value="AAA_12"/>
    <property type="match status" value="1"/>
</dbReference>
<dbReference type="OMA" id="HESFING"/>
<feature type="region of interest" description="Disordered" evidence="5">
    <location>
        <begin position="1025"/>
        <end position="1047"/>
    </location>
</feature>
<dbReference type="GO" id="GO:0016787">
    <property type="term" value="F:hydrolase activity"/>
    <property type="evidence" value="ECO:0007669"/>
    <property type="project" value="UniProtKB-KW"/>
</dbReference>
<reference evidence="7" key="2">
    <citation type="submission" date="2010-05" db="EMBL/GenBank/DDBJ databases">
        <title>The Genome Sequence of Magnaporthe poae strain ATCC 64411.</title>
        <authorList>
            <consortium name="The Broad Institute Genome Sequencing Platform"/>
            <consortium name="Broad Institute Genome Sequencing Center for Infectious Disease"/>
            <person name="Ma L.-J."/>
            <person name="Dead R."/>
            <person name="Young S."/>
            <person name="Zeng Q."/>
            <person name="Koehrsen M."/>
            <person name="Alvarado L."/>
            <person name="Berlin A."/>
            <person name="Chapman S.B."/>
            <person name="Chen Z."/>
            <person name="Freedman E."/>
            <person name="Gellesch M."/>
            <person name="Goldberg J."/>
            <person name="Griggs A."/>
            <person name="Gujja S."/>
            <person name="Heilman E.R."/>
            <person name="Heiman D."/>
            <person name="Hepburn T."/>
            <person name="Howarth C."/>
            <person name="Jen D."/>
            <person name="Larson L."/>
            <person name="Mehta T."/>
            <person name="Neiman D."/>
            <person name="Pearson M."/>
            <person name="Roberts A."/>
            <person name="Saif S."/>
            <person name="Shea T."/>
            <person name="Shenoy N."/>
            <person name="Sisk P."/>
            <person name="Stolte C."/>
            <person name="Sykes S."/>
            <person name="Walk T."/>
            <person name="White J."/>
            <person name="Yandava C."/>
            <person name="Haas B."/>
            <person name="Nusbaum C."/>
            <person name="Birren B."/>
        </authorList>
    </citation>
    <scope>NUCLEOTIDE SEQUENCE</scope>
    <source>
        <strain evidence="7">ATCC 64411</strain>
    </source>
</reference>
<gene>
    <name evidence="7" type="ORF">MAPG_02984</name>
</gene>
<feature type="compositionally biased region" description="Basic and acidic residues" evidence="5">
    <location>
        <begin position="1084"/>
        <end position="1133"/>
    </location>
</feature>
<dbReference type="PANTHER" id="PTHR43788:SF8">
    <property type="entry name" value="DNA-BINDING PROTEIN SMUBP-2"/>
    <property type="match status" value="1"/>
</dbReference>
<dbReference type="EMBL" id="ADBL01000725">
    <property type="status" value="NOT_ANNOTATED_CDS"/>
    <property type="molecule type" value="Genomic_DNA"/>
</dbReference>
<dbReference type="Gene3D" id="3.40.50.300">
    <property type="entry name" value="P-loop containing nucleotide triphosphate hydrolases"/>
    <property type="match status" value="2"/>
</dbReference>
<dbReference type="InterPro" id="IPR041679">
    <property type="entry name" value="DNA2/NAM7-like_C"/>
</dbReference>
<reference evidence="9" key="1">
    <citation type="submission" date="2010-05" db="EMBL/GenBank/DDBJ databases">
        <title>The genome sequence of Magnaporthe poae strain ATCC 64411.</title>
        <authorList>
            <person name="Ma L.-J."/>
            <person name="Dead R."/>
            <person name="Young S."/>
            <person name="Zeng Q."/>
            <person name="Koehrsen M."/>
            <person name="Alvarado L."/>
            <person name="Berlin A."/>
            <person name="Chapman S.B."/>
            <person name="Chen Z."/>
            <person name="Freedman E."/>
            <person name="Gellesch M."/>
            <person name="Goldberg J."/>
            <person name="Griggs A."/>
            <person name="Gujja S."/>
            <person name="Heilman E.R."/>
            <person name="Heiman D."/>
            <person name="Hepburn T."/>
            <person name="Howarth C."/>
            <person name="Jen D."/>
            <person name="Larson L."/>
            <person name="Mehta T."/>
            <person name="Neiman D."/>
            <person name="Pearson M."/>
            <person name="Roberts A."/>
            <person name="Saif S."/>
            <person name="Shea T."/>
            <person name="Shenoy N."/>
            <person name="Sisk P."/>
            <person name="Stolte C."/>
            <person name="Sykes S."/>
            <person name="Walk T."/>
            <person name="White J."/>
            <person name="Yandava C."/>
            <person name="Haas B."/>
            <person name="Nusbaum C."/>
            <person name="Birren B."/>
        </authorList>
    </citation>
    <scope>NUCLEOTIDE SEQUENCE [LARGE SCALE GENOMIC DNA]</scope>
    <source>
        <strain evidence="9">ATCC 64411 / 73-15</strain>
    </source>
</reference>
<name>A0A0C4DSU3_MAGP6</name>
<accession>A0A0C4DSU3</accession>
<dbReference type="InterPro" id="IPR050534">
    <property type="entry name" value="Coronavir_polyprotein_1ab"/>
</dbReference>
<keyword evidence="1" id="KW-0547">Nucleotide-binding</keyword>
<keyword evidence="3" id="KW-0347">Helicase</keyword>
<dbReference type="InterPro" id="IPR027417">
    <property type="entry name" value="P-loop_NTPase"/>
</dbReference>
<dbReference type="VEuPathDB" id="FungiDB:MAPG_02984"/>
<dbReference type="EMBL" id="GL876967">
    <property type="protein sequence ID" value="KLU83935.1"/>
    <property type="molecule type" value="Genomic_DNA"/>
</dbReference>
<proteinExistence type="predicted"/>
<keyword evidence="9" id="KW-1185">Reference proteome</keyword>
<reference evidence="8" key="4">
    <citation type="journal article" date="2015" name="G3 (Bethesda)">
        <title>Genome sequences of three phytopathogenic species of the Magnaporthaceae family of fungi.</title>
        <authorList>
            <person name="Okagaki L.H."/>
            <person name="Nunes C.C."/>
            <person name="Sailsbery J."/>
            <person name="Clay B."/>
            <person name="Brown D."/>
            <person name="John T."/>
            <person name="Oh Y."/>
            <person name="Young N."/>
            <person name="Fitzgerald M."/>
            <person name="Haas B.J."/>
            <person name="Zeng Q."/>
            <person name="Young S."/>
            <person name="Adiconis X."/>
            <person name="Fan L."/>
            <person name="Levin J.Z."/>
            <person name="Mitchell T.K."/>
            <person name="Okubara P.A."/>
            <person name="Farman M.L."/>
            <person name="Kohn L.M."/>
            <person name="Birren B."/>
            <person name="Ma L.-J."/>
            <person name="Dean R.A."/>
        </authorList>
    </citation>
    <scope>NUCLEOTIDE SEQUENCE</scope>
    <source>
        <strain evidence="8">ATCC 64411 / 73-15</strain>
    </source>
</reference>
<dbReference type="EnsemblFungi" id="MAPG_02984T0">
    <property type="protein sequence ID" value="MAPG_02984T0"/>
    <property type="gene ID" value="MAPG_02984"/>
</dbReference>
<reference evidence="7" key="3">
    <citation type="submission" date="2011-03" db="EMBL/GenBank/DDBJ databases">
        <title>Annotation of Magnaporthe poae ATCC 64411.</title>
        <authorList>
            <person name="Ma L.-J."/>
            <person name="Dead R."/>
            <person name="Young S.K."/>
            <person name="Zeng Q."/>
            <person name="Gargeya S."/>
            <person name="Fitzgerald M."/>
            <person name="Haas B."/>
            <person name="Abouelleil A."/>
            <person name="Alvarado L."/>
            <person name="Arachchi H.M."/>
            <person name="Berlin A."/>
            <person name="Brown A."/>
            <person name="Chapman S.B."/>
            <person name="Chen Z."/>
            <person name="Dunbar C."/>
            <person name="Freedman E."/>
            <person name="Gearin G."/>
            <person name="Gellesch M."/>
            <person name="Goldberg J."/>
            <person name="Griggs A."/>
            <person name="Gujja S."/>
            <person name="Heiman D."/>
            <person name="Howarth C."/>
            <person name="Larson L."/>
            <person name="Lui A."/>
            <person name="MacDonald P.J.P."/>
            <person name="Mehta T."/>
            <person name="Montmayeur A."/>
            <person name="Murphy C."/>
            <person name="Neiman D."/>
            <person name="Pearson M."/>
            <person name="Priest M."/>
            <person name="Roberts A."/>
            <person name="Saif S."/>
            <person name="Shea T."/>
            <person name="Shenoy N."/>
            <person name="Sisk P."/>
            <person name="Stolte C."/>
            <person name="Sykes S."/>
            <person name="Yandava C."/>
            <person name="Wortman J."/>
            <person name="Nusbaum C."/>
            <person name="Birren B."/>
        </authorList>
    </citation>
    <scope>NUCLEOTIDE SEQUENCE</scope>
    <source>
        <strain evidence="7">ATCC 64411</strain>
    </source>
</reference>
<evidence type="ECO:0000256" key="3">
    <source>
        <dbReference type="ARBA" id="ARBA00022806"/>
    </source>
</evidence>
<evidence type="ECO:0000256" key="2">
    <source>
        <dbReference type="ARBA" id="ARBA00022801"/>
    </source>
</evidence>
<protein>
    <recommendedName>
        <fullName evidence="6">DNA2/NAM7 helicase-like C-terminal domain-containing protein</fullName>
    </recommendedName>
</protein>
<evidence type="ECO:0000313" key="7">
    <source>
        <dbReference type="EMBL" id="KLU83935.1"/>
    </source>
</evidence>
<organism evidence="8 9">
    <name type="scientific">Magnaporthiopsis poae (strain ATCC 64411 / 73-15)</name>
    <name type="common">Kentucky bluegrass fungus</name>
    <name type="synonym">Magnaporthe poae</name>
    <dbReference type="NCBI Taxonomy" id="644358"/>
    <lineage>
        <taxon>Eukaryota</taxon>
        <taxon>Fungi</taxon>
        <taxon>Dikarya</taxon>
        <taxon>Ascomycota</taxon>
        <taxon>Pezizomycotina</taxon>
        <taxon>Sordariomycetes</taxon>
        <taxon>Sordariomycetidae</taxon>
        <taxon>Magnaporthales</taxon>
        <taxon>Magnaporthaceae</taxon>
        <taxon>Magnaporthiopsis</taxon>
    </lineage>
</organism>
<sequence>MSHQGVEVPAEGNGSEAVKMDACKIKPKQVALMTANFEKVVCCRAGPIANITKVQADMVWAGGRTDDSPAFGIRLRFPRGSALANEDQGFGHVENVLMRPTGLGDEWRIDVEESEHYEVIIWLPLADIQIDSRPARSTTVELFGCSTALHEIRISITNNANPVIHGAGKPFRNADDEEVDSWINGGQPIAHGVTFADILSSRAFFLVAAMQGVPTAEYFSCARLPPPFEYGYGTQQYWDVDRYLEQMRTLRGHRFQPSFGHASDNDHVTVLTQADVLWVDVKAKEIEKLRMRVYSVPVVQQERAWAFYVVLTLPPLFEELYMPALRRLTSNDSPLFLSFFEEKNSEKATAVWQATLVQNPERFPQLKDHLIVEGELVLFARRPRETKGSRYTGADFEPKVFASKNPLLEAERMVTAACRLLPGAPPSPPLRVGECPDLAAQSQALHRALARGTGFIDQPAVDAADLVSATEAMSLDGPGRVSPLPLPAVDLTSGIDPRYLEAIVAEVVPEDRDRFLAHVSKRPLGLTMVKSAPGMGKTSVLSAISLCMNEAFGKLFGSGPSHAAVSNFAGRYYKLSCRVIDRHNKGLAADDPTRRKYKLVVRGYNFHDEALALQELLSGDKPKERGHWDLSLTPAFWLLRSLQSDLVSSPSADESAALDTIRRKIVSSTPGMRLADFVSGKLAPEQYQADAPERKVLSRWLGLVVEEADALFTTPAKVKCSAKEGSSKGWNEDTVYSDWWEKEMRCVALDEAGATHLPNLYQVWGNRLLPCAMAGDTKQLKPAVMTYKEEVTEESGEYLNRFAFNGEISALAFLSGTGMPTWRQRRQFRMAEGMFELSKTLFYPGLPAKNDEGCAISDPRHRIGVLFEAFMKRKFPTLKDSPSGQLLPVFLDVRGSRVYVDQTKSKSCPDQVKAALGILSEFALAVGAEMPDVAKRMAILAPYKANVELIGTRMRKMGNSGLEDMPPSSTIDSIQGQEAELVAIVFGTSQLSGPGFTTDPNRLNVSLTRQMSALLLVGDITAAGPLEGDKGKGKGKGKGKPKKPANEAIVTIGPNGEVLYVKPGPIRQMSQFLADRGRVVSVDSESKLRKMAGDDGRKPKEEAAAKPKKPEPEKPKPKKPEAKEKKGEKKEKK</sequence>
<dbReference type="Proteomes" id="UP000011715">
    <property type="component" value="Unassembled WGS sequence"/>
</dbReference>
<feature type="domain" description="DNA2/NAM7 helicase-like C-terminal" evidence="6">
    <location>
        <begin position="826"/>
        <end position="1019"/>
    </location>
</feature>
<feature type="compositionally biased region" description="Basic residues" evidence="5">
    <location>
        <begin position="1033"/>
        <end position="1043"/>
    </location>
</feature>
<dbReference type="GO" id="GO:0043139">
    <property type="term" value="F:5'-3' DNA helicase activity"/>
    <property type="evidence" value="ECO:0007669"/>
    <property type="project" value="TreeGrafter"/>
</dbReference>
<dbReference type="OrthoDB" id="6513042at2759"/>
<dbReference type="eggNOG" id="KOG1801">
    <property type="taxonomic scope" value="Eukaryota"/>
</dbReference>
<feature type="region of interest" description="Disordered" evidence="5">
    <location>
        <begin position="1075"/>
        <end position="1133"/>
    </location>
</feature>
<dbReference type="GO" id="GO:0005524">
    <property type="term" value="F:ATP binding"/>
    <property type="evidence" value="ECO:0007669"/>
    <property type="project" value="UniProtKB-KW"/>
</dbReference>
<evidence type="ECO:0000313" key="8">
    <source>
        <dbReference type="EnsemblFungi" id="MAPG_02984T0"/>
    </source>
</evidence>
<dbReference type="AlphaFoldDB" id="A0A0C4DSU3"/>
<evidence type="ECO:0000256" key="4">
    <source>
        <dbReference type="ARBA" id="ARBA00022840"/>
    </source>
</evidence>
<dbReference type="PANTHER" id="PTHR43788">
    <property type="entry name" value="DNA2/NAM7 HELICASE FAMILY MEMBER"/>
    <property type="match status" value="1"/>
</dbReference>
<keyword evidence="2" id="KW-0378">Hydrolase</keyword>
<evidence type="ECO:0000313" key="9">
    <source>
        <dbReference type="Proteomes" id="UP000011715"/>
    </source>
</evidence>
<evidence type="ECO:0000256" key="5">
    <source>
        <dbReference type="SAM" id="MobiDB-lite"/>
    </source>
</evidence>
<evidence type="ECO:0000256" key="1">
    <source>
        <dbReference type="ARBA" id="ARBA00022741"/>
    </source>
</evidence>
<dbReference type="STRING" id="644358.A0A0C4DSU3"/>
<evidence type="ECO:0000259" key="6">
    <source>
        <dbReference type="Pfam" id="PF13087"/>
    </source>
</evidence>
<keyword evidence="4" id="KW-0067">ATP-binding</keyword>
<reference evidence="8" key="5">
    <citation type="submission" date="2015-06" db="UniProtKB">
        <authorList>
            <consortium name="EnsemblFungi"/>
        </authorList>
    </citation>
    <scope>IDENTIFICATION</scope>
    <source>
        <strain evidence="8">ATCC 64411</strain>
    </source>
</reference>